<name>A0AAJ0A5P4_9PEZI</name>
<dbReference type="InterPro" id="IPR036291">
    <property type="entry name" value="NAD(P)-bd_dom_sf"/>
</dbReference>
<dbReference type="Proteomes" id="UP001224890">
    <property type="component" value="Unassembled WGS sequence"/>
</dbReference>
<evidence type="ECO:0000256" key="2">
    <source>
        <dbReference type="RuleBase" id="RU000363"/>
    </source>
</evidence>
<evidence type="ECO:0000313" key="3">
    <source>
        <dbReference type="EMBL" id="KAK1656967.1"/>
    </source>
</evidence>
<protein>
    <submittedName>
        <fullName evidence="3">Short-chain dehydrogenase/reductase SDR</fullName>
    </submittedName>
</protein>
<dbReference type="Pfam" id="PF00106">
    <property type="entry name" value="adh_short"/>
    <property type="match status" value="1"/>
</dbReference>
<evidence type="ECO:0000313" key="4">
    <source>
        <dbReference type="Proteomes" id="UP001224890"/>
    </source>
</evidence>
<dbReference type="EMBL" id="JAHMHR010000110">
    <property type="protein sequence ID" value="KAK1656967.1"/>
    <property type="molecule type" value="Genomic_DNA"/>
</dbReference>
<reference evidence="3" key="1">
    <citation type="submission" date="2021-06" db="EMBL/GenBank/DDBJ databases">
        <title>Comparative genomics, transcriptomics and evolutionary studies reveal genomic signatures of adaptation to plant cell wall in hemibiotrophic fungi.</title>
        <authorList>
            <consortium name="DOE Joint Genome Institute"/>
            <person name="Baroncelli R."/>
            <person name="Diaz J.F."/>
            <person name="Benocci T."/>
            <person name="Peng M."/>
            <person name="Battaglia E."/>
            <person name="Haridas S."/>
            <person name="Andreopoulos W."/>
            <person name="Labutti K."/>
            <person name="Pangilinan J."/>
            <person name="Floch G.L."/>
            <person name="Makela M.R."/>
            <person name="Henrissat B."/>
            <person name="Grigoriev I.V."/>
            <person name="Crouch J.A."/>
            <person name="De Vries R.P."/>
            <person name="Sukno S.A."/>
            <person name="Thon M.R."/>
        </authorList>
    </citation>
    <scope>NUCLEOTIDE SEQUENCE</scope>
    <source>
        <strain evidence="3">CBS 193.32</strain>
    </source>
</reference>
<accession>A0AAJ0A5P4</accession>
<dbReference type="GO" id="GO:0016491">
    <property type="term" value="F:oxidoreductase activity"/>
    <property type="evidence" value="ECO:0007669"/>
    <property type="project" value="TreeGrafter"/>
</dbReference>
<gene>
    <name evidence="3" type="ORF">BDP55DRAFT_687295</name>
</gene>
<keyword evidence="4" id="KW-1185">Reference proteome</keyword>
<dbReference type="CDD" id="cd05325">
    <property type="entry name" value="carb_red_sniffer_like_SDR_c"/>
    <property type="match status" value="1"/>
</dbReference>
<dbReference type="InterPro" id="IPR051468">
    <property type="entry name" value="Fungal_SecMetab_SDRs"/>
</dbReference>
<organism evidence="3 4">
    <name type="scientific">Colletotrichum godetiae</name>
    <dbReference type="NCBI Taxonomy" id="1209918"/>
    <lineage>
        <taxon>Eukaryota</taxon>
        <taxon>Fungi</taxon>
        <taxon>Dikarya</taxon>
        <taxon>Ascomycota</taxon>
        <taxon>Pezizomycotina</taxon>
        <taxon>Sordariomycetes</taxon>
        <taxon>Hypocreomycetidae</taxon>
        <taxon>Glomerellales</taxon>
        <taxon>Glomerellaceae</taxon>
        <taxon>Colletotrichum</taxon>
        <taxon>Colletotrichum acutatum species complex</taxon>
    </lineage>
</organism>
<dbReference type="GeneID" id="85461090"/>
<comment type="caution">
    <text evidence="3">The sequence shown here is derived from an EMBL/GenBank/DDBJ whole genome shotgun (WGS) entry which is preliminary data.</text>
</comment>
<dbReference type="AlphaFoldDB" id="A0AAJ0A5P4"/>
<dbReference type="Gene3D" id="3.40.50.720">
    <property type="entry name" value="NAD(P)-binding Rossmann-like Domain"/>
    <property type="match status" value="1"/>
</dbReference>
<dbReference type="InterPro" id="IPR002347">
    <property type="entry name" value="SDR_fam"/>
</dbReference>
<dbReference type="GO" id="GO:0005737">
    <property type="term" value="C:cytoplasm"/>
    <property type="evidence" value="ECO:0007669"/>
    <property type="project" value="TreeGrafter"/>
</dbReference>
<comment type="similarity">
    <text evidence="1 2">Belongs to the short-chain dehydrogenases/reductases (SDR) family.</text>
</comment>
<dbReference type="PANTHER" id="PTHR43544:SF36">
    <property type="entry name" value="CHAIN OXIDOREDUCTASE (CSGA), PUTATIVE (AFU_ORTHOLOGUE AFUA_4G00910)-RELATED"/>
    <property type="match status" value="1"/>
</dbReference>
<evidence type="ECO:0000256" key="1">
    <source>
        <dbReference type="ARBA" id="ARBA00006484"/>
    </source>
</evidence>
<dbReference type="RefSeq" id="XP_060421731.1">
    <property type="nucleotide sequence ID" value="XM_060576564.1"/>
</dbReference>
<dbReference type="PRINTS" id="PR00081">
    <property type="entry name" value="GDHRDH"/>
</dbReference>
<dbReference type="SUPFAM" id="SSF51735">
    <property type="entry name" value="NAD(P)-binding Rossmann-fold domains"/>
    <property type="match status" value="1"/>
</dbReference>
<dbReference type="PRINTS" id="PR00080">
    <property type="entry name" value="SDRFAMILY"/>
</dbReference>
<dbReference type="PANTHER" id="PTHR43544">
    <property type="entry name" value="SHORT-CHAIN DEHYDROGENASE/REDUCTASE"/>
    <property type="match status" value="1"/>
</dbReference>
<proteinExistence type="inferred from homology"/>
<sequence length="251" mass="26916">MSSYFITGCSRGIGFALASLLATKPESVVGKIFAGARNETDALKKLTANSNGRVQFVPIEVTNEQSVKQAFATVKEALGGKGLDILINNAGIMNYTMNGIENMSDLAETYDINVVGVHNVTGTFLPLLRTGSQKKIINISTTLGSIAMAGFFKHQPTPAYKVAKAALNMLTVQYAHELDSEGFTVLAVCPGWVKTDLGSEAAHISVEQSVSGLFDVVFNADASQTGSFRVVKVPGWKIEGREMYDGSNRPW</sequence>